<name>A0ABX2FR57_9BACT</name>
<gene>
    <name evidence="2" type="ORF">HNP98_001728</name>
</gene>
<evidence type="ECO:0000313" key="2">
    <source>
        <dbReference type="EMBL" id="NRT18905.1"/>
    </source>
</evidence>
<proteinExistence type="predicted"/>
<keyword evidence="3" id="KW-1185">Reference proteome</keyword>
<feature type="signal peptide" evidence="1">
    <location>
        <begin position="1"/>
        <end position="29"/>
    </location>
</feature>
<sequence length="490" mass="53974">MPDFYCFRGRHLLLGVGLGLLVSTTFGTAAQTLPADAPRLHYSEEVATPPTTAPPLRVQREERSLWKLGLNNFLPGARTFGPNAYYTRYGLHLAYERRLGRPGWSVLGEVSPAVTHFRLGPGGPLQQGLSVRAQVAGRYYYNQERRLRQGRRSGNFLANYVSVALGAGLGRSAHETPFYQFALPRGGVAAADAAVLYGLQRRLGRYGFVDANLGVTTLLSSSSGISSVDLSGSLRVGLTLGAPPELYAPRLVPAGEVVTLRPRFYVGAEAGLYDYRLRYPEQNPYPESVVKTSPGETQTTNYPAFSGRGFGTYSQTIACAQLPYLYVGYYVAPRLAVQLGVQREANTNRKYGTFFDTPQGTFVVPNWVDSRRDLAVPVLLRYSLVASFLRRLQLDALGGLVPVWSSEDFREYQIVNRQTTGQETFGFQRSTFGLHAAAGLAASYGFGRRQRVQVTAEGVVNKDLRTVFRDGREDLQGGASVGLRYRFGYR</sequence>
<evidence type="ECO:0000313" key="3">
    <source>
        <dbReference type="Proteomes" id="UP000779507"/>
    </source>
</evidence>
<reference evidence="2 3" key="1">
    <citation type="submission" date="2020-05" db="EMBL/GenBank/DDBJ databases">
        <title>Genomic Encyclopedia of Type Strains, Phase IV (KMG-V): Genome sequencing to study the core and pangenomes of soil and plant-associated prokaryotes.</title>
        <authorList>
            <person name="Whitman W."/>
        </authorList>
    </citation>
    <scope>NUCLEOTIDE SEQUENCE [LARGE SCALE GENOMIC DNA]</scope>
    <source>
        <strain evidence="2 3">9A</strain>
    </source>
</reference>
<dbReference type="Proteomes" id="UP000779507">
    <property type="component" value="Unassembled WGS sequence"/>
</dbReference>
<evidence type="ECO:0000256" key="1">
    <source>
        <dbReference type="SAM" id="SignalP"/>
    </source>
</evidence>
<evidence type="ECO:0008006" key="4">
    <source>
        <dbReference type="Google" id="ProtNLM"/>
    </source>
</evidence>
<dbReference type="RefSeq" id="WP_173809638.1">
    <property type="nucleotide sequence ID" value="NZ_JABSNP010000006.1"/>
</dbReference>
<accession>A0ABX2FR57</accession>
<organism evidence="2 3">
    <name type="scientific">Hymenobacter caeli</name>
    <dbReference type="NCBI Taxonomy" id="2735894"/>
    <lineage>
        <taxon>Bacteria</taxon>
        <taxon>Pseudomonadati</taxon>
        <taxon>Bacteroidota</taxon>
        <taxon>Cytophagia</taxon>
        <taxon>Cytophagales</taxon>
        <taxon>Hymenobacteraceae</taxon>
        <taxon>Hymenobacter</taxon>
    </lineage>
</organism>
<protein>
    <recommendedName>
        <fullName evidence="4">Outer membrane protein beta-barrel domain-containing protein</fullName>
    </recommendedName>
</protein>
<comment type="caution">
    <text evidence="2">The sequence shown here is derived from an EMBL/GenBank/DDBJ whole genome shotgun (WGS) entry which is preliminary data.</text>
</comment>
<dbReference type="EMBL" id="JABSNP010000006">
    <property type="protein sequence ID" value="NRT18905.1"/>
    <property type="molecule type" value="Genomic_DNA"/>
</dbReference>
<keyword evidence="1" id="KW-0732">Signal</keyword>
<feature type="chain" id="PRO_5046915470" description="Outer membrane protein beta-barrel domain-containing protein" evidence="1">
    <location>
        <begin position="30"/>
        <end position="490"/>
    </location>
</feature>